<gene>
    <name evidence="3" type="ORF">MCOR_15959</name>
</gene>
<feature type="compositionally biased region" description="Low complexity" evidence="1">
    <location>
        <begin position="57"/>
        <end position="78"/>
    </location>
</feature>
<evidence type="ECO:0000313" key="3">
    <source>
        <dbReference type="EMBL" id="CAC5379958.1"/>
    </source>
</evidence>
<feature type="region of interest" description="Disordered" evidence="1">
    <location>
        <begin position="35"/>
        <end position="128"/>
    </location>
</feature>
<sequence length="262" mass="30168">MFNTNVLLQFHSHLHYILLGSAACSSQPSVNITDSQTKEITTNEIEERTTNSEIEETTTTNESEEITTTNQTEETTTNETEKKKTKEIKETTSNKKDEKTIKEKEETSASNKTEEKTKTNETEKTTTKNKTEVNLKTQNAVQENDMEVKETEIVDRETDVIFVEQLTEEQTVCMNVDEVLEREYKIVDIYTENETLEKLPKETTTDIIEKSEKVKHKTTLTQNSKFSQKRPSRIADDILLPLPKSKRQQKDSDEVTSLHLLL</sequence>
<reference evidence="3 4" key="1">
    <citation type="submission" date="2020-06" db="EMBL/GenBank/DDBJ databases">
        <authorList>
            <person name="Li R."/>
            <person name="Bekaert M."/>
        </authorList>
    </citation>
    <scope>NUCLEOTIDE SEQUENCE [LARGE SCALE GENOMIC DNA]</scope>
    <source>
        <strain evidence="4">wild</strain>
    </source>
</reference>
<protein>
    <submittedName>
        <fullName evidence="3">Uncharacterized protein</fullName>
    </submittedName>
</protein>
<feature type="compositionally biased region" description="Basic and acidic residues" evidence="1">
    <location>
        <begin position="79"/>
        <end position="128"/>
    </location>
</feature>
<feature type="signal peptide" evidence="2">
    <location>
        <begin position="1"/>
        <end position="22"/>
    </location>
</feature>
<dbReference type="EMBL" id="CACVKT020002768">
    <property type="protein sequence ID" value="CAC5379958.1"/>
    <property type="molecule type" value="Genomic_DNA"/>
</dbReference>
<evidence type="ECO:0000256" key="1">
    <source>
        <dbReference type="SAM" id="MobiDB-lite"/>
    </source>
</evidence>
<feature type="chain" id="PRO_5026962776" evidence="2">
    <location>
        <begin position="23"/>
        <end position="262"/>
    </location>
</feature>
<accession>A0A6J8B7M6</accession>
<evidence type="ECO:0000256" key="2">
    <source>
        <dbReference type="SAM" id="SignalP"/>
    </source>
</evidence>
<organism evidence="3 4">
    <name type="scientific">Mytilus coruscus</name>
    <name type="common">Sea mussel</name>
    <dbReference type="NCBI Taxonomy" id="42192"/>
    <lineage>
        <taxon>Eukaryota</taxon>
        <taxon>Metazoa</taxon>
        <taxon>Spiralia</taxon>
        <taxon>Lophotrochozoa</taxon>
        <taxon>Mollusca</taxon>
        <taxon>Bivalvia</taxon>
        <taxon>Autobranchia</taxon>
        <taxon>Pteriomorphia</taxon>
        <taxon>Mytilida</taxon>
        <taxon>Mytiloidea</taxon>
        <taxon>Mytilidae</taxon>
        <taxon>Mytilinae</taxon>
        <taxon>Mytilus</taxon>
    </lineage>
</organism>
<name>A0A6J8B7M6_MYTCO</name>
<dbReference type="Proteomes" id="UP000507470">
    <property type="component" value="Unassembled WGS sequence"/>
</dbReference>
<keyword evidence="2" id="KW-0732">Signal</keyword>
<evidence type="ECO:0000313" key="4">
    <source>
        <dbReference type="Proteomes" id="UP000507470"/>
    </source>
</evidence>
<keyword evidence="4" id="KW-1185">Reference proteome</keyword>
<proteinExistence type="predicted"/>
<dbReference type="AlphaFoldDB" id="A0A6J8B7M6"/>